<dbReference type="OrthoDB" id="8161815at2"/>
<gene>
    <name evidence="3" type="ORF">DFR50_11536</name>
</gene>
<dbReference type="EMBL" id="QNRK01000015">
    <property type="protein sequence ID" value="RBP11929.1"/>
    <property type="molecule type" value="Genomic_DNA"/>
</dbReference>
<accession>A0A366FDU6</accession>
<keyword evidence="2" id="KW-0732">Signal</keyword>
<evidence type="ECO:0008006" key="5">
    <source>
        <dbReference type="Google" id="ProtNLM"/>
    </source>
</evidence>
<dbReference type="Proteomes" id="UP000253529">
    <property type="component" value="Unassembled WGS sequence"/>
</dbReference>
<feature type="chain" id="PRO_5016803161" description="Lipoprotein" evidence="2">
    <location>
        <begin position="21"/>
        <end position="113"/>
    </location>
</feature>
<dbReference type="RefSeq" id="WP_113889993.1">
    <property type="nucleotide sequence ID" value="NZ_QNRK01000015.1"/>
</dbReference>
<proteinExistence type="predicted"/>
<dbReference type="PROSITE" id="PS51257">
    <property type="entry name" value="PROKAR_LIPOPROTEIN"/>
    <property type="match status" value="1"/>
</dbReference>
<feature type="region of interest" description="Disordered" evidence="1">
    <location>
        <begin position="21"/>
        <end position="41"/>
    </location>
</feature>
<evidence type="ECO:0000313" key="4">
    <source>
        <dbReference type="Proteomes" id="UP000253529"/>
    </source>
</evidence>
<reference evidence="3 4" key="1">
    <citation type="submission" date="2018-06" db="EMBL/GenBank/DDBJ databases">
        <title>Genomic Encyclopedia of Type Strains, Phase IV (KMG-IV): sequencing the most valuable type-strain genomes for metagenomic binning, comparative biology and taxonomic classification.</title>
        <authorList>
            <person name="Goeker M."/>
        </authorList>
    </citation>
    <scope>NUCLEOTIDE SEQUENCE [LARGE SCALE GENOMIC DNA]</scope>
    <source>
        <strain evidence="3 4">DSM 24875</strain>
    </source>
</reference>
<feature type="signal peptide" evidence="2">
    <location>
        <begin position="1"/>
        <end position="20"/>
    </location>
</feature>
<name>A0A366FDU6_9HYPH</name>
<comment type="caution">
    <text evidence="3">The sequence shown here is derived from an EMBL/GenBank/DDBJ whole genome shotgun (WGS) entry which is preliminary data.</text>
</comment>
<evidence type="ECO:0000313" key="3">
    <source>
        <dbReference type="EMBL" id="RBP11929.1"/>
    </source>
</evidence>
<keyword evidence="4" id="KW-1185">Reference proteome</keyword>
<evidence type="ECO:0000256" key="2">
    <source>
        <dbReference type="SAM" id="SignalP"/>
    </source>
</evidence>
<protein>
    <recommendedName>
        <fullName evidence="5">Lipoprotein</fullName>
    </recommendedName>
</protein>
<dbReference type="AlphaFoldDB" id="A0A366FDU6"/>
<organism evidence="3 4">
    <name type="scientific">Roseiarcus fermentans</name>
    <dbReference type="NCBI Taxonomy" id="1473586"/>
    <lineage>
        <taxon>Bacteria</taxon>
        <taxon>Pseudomonadati</taxon>
        <taxon>Pseudomonadota</taxon>
        <taxon>Alphaproteobacteria</taxon>
        <taxon>Hyphomicrobiales</taxon>
        <taxon>Roseiarcaceae</taxon>
        <taxon>Roseiarcus</taxon>
    </lineage>
</organism>
<sequence>MNRIAVAAAFAAFAVAGCNAPAPQASAPPAPGSVAVTPQGFQMPEGGDCRAEIARYRAVQDNDLAMGHVAQSVYAQIKREIAAAETACAAGRDGEAKAMIAASEQRHGYPTGI</sequence>
<evidence type="ECO:0000256" key="1">
    <source>
        <dbReference type="SAM" id="MobiDB-lite"/>
    </source>
</evidence>